<dbReference type="InterPro" id="IPR059093">
    <property type="entry name" value="HA_Alsin"/>
</dbReference>
<dbReference type="GO" id="GO:0016197">
    <property type="term" value="P:endosomal transport"/>
    <property type="evidence" value="ECO:0007669"/>
    <property type="project" value="TreeGrafter"/>
</dbReference>
<dbReference type="SUPFAM" id="SSF109993">
    <property type="entry name" value="VPS9 domain"/>
    <property type="match status" value="1"/>
</dbReference>
<dbReference type="PROSITE" id="PS00626">
    <property type="entry name" value="RCC1_2"/>
    <property type="match status" value="2"/>
</dbReference>
<dbReference type="Gene3D" id="2.30.29.30">
    <property type="entry name" value="Pleckstrin-homology domain (PH domain)/Phosphotyrosine-binding domain (PTB)"/>
    <property type="match status" value="1"/>
</dbReference>
<dbReference type="SUPFAM" id="SSF50729">
    <property type="entry name" value="PH domain-like"/>
    <property type="match status" value="1"/>
</dbReference>
<dbReference type="SUPFAM" id="SSF82185">
    <property type="entry name" value="Histone H3 K4-specific methyltransferase SET7/9 N-terminal domain"/>
    <property type="match status" value="2"/>
</dbReference>
<dbReference type="GO" id="GO:0031267">
    <property type="term" value="F:small GTPase binding"/>
    <property type="evidence" value="ECO:0007669"/>
    <property type="project" value="TreeGrafter"/>
</dbReference>
<feature type="domain" description="VPS9" evidence="6">
    <location>
        <begin position="1422"/>
        <end position="1550"/>
    </location>
</feature>
<feature type="domain" description="PH" evidence="5">
    <location>
        <begin position="808"/>
        <end position="842"/>
    </location>
</feature>
<gene>
    <name evidence="7" type="ORF">J437_LFUL015534</name>
</gene>
<dbReference type="PROSITE" id="PS50003">
    <property type="entry name" value="PH_DOMAIN"/>
    <property type="match status" value="1"/>
</dbReference>
<feature type="non-terminal residue" evidence="7">
    <location>
        <position position="1"/>
    </location>
</feature>
<sequence>MATSEEIVYLVSSDGRLFSIPLKNLRAFEEVKIINGDEEIIVKAISSSNLAGKSAVYLVDSCDRLWLRESENLSLVEFDKESYPRSYWNNQQPHHLMAASGVDYCAILLGVSDSLDGMRKQFCEEYSKEDAIYPHTESCSCLSEKEKQFNIDVEEGSEAKSFSSGTEGPANSTNKENAALNDLGNVVDDSSDKMTPRNKLKVLKFSKNVWRTICLSDKSAVHIGRILLDTEVWAFGSNRRGQLGVGDQVPRHQRAVCISTLRNRGIKYLAAGASHTIALSVDGKVWAWGDGSLGQLGNLKGLDGKNSCSSSSPRVMHWPLSLGNVIDIAAGENHSILLSDCGGIFSLGKVVDGSRSISIHLDEPSNDMEAIQVFASKNFSACVYSSVDLKKSVPHLSGLIREARDLLTQAISLGTDLFPLVPSSPLNKSPKEKRQDYVNEELDLVIQAVTEGHCRVLSLISLMVESLVWYERDLHLDIKPDVKFIAPILHPDEYVKVYRAYLEAVCDLLALEGFRDVQHYSSIAMQRIKSFSPDQSDDRVISNNLFKPLEHLKFYMHLLDMFSCKMVHQGSIVCDDFSISTQFVSPQGKTLSVPELSSFSSFSSNGSLVTSPSEIPSIYSPMRPDKGDTWSLKESPVHVESERHPIKCSHGIPVDENIVRARRVWSLLNVKDEWNRSRIRAEKTRQFWEEHARGGIVLEKWRLKDDNNLSKKCSWQPRIHSQRLIKESRPNKRREIPSLWIARPATLFVSAASASSSPSSSSPSFVLLTDAFLQIAPNGQVTPHNLSTLWVDFLKTSWEEEQTQPIPQNALQLIMPEDSLTVVASSSEERMAWMRAIQSAIMVCLGKESPALLKNATGVPPASRNASYQFLRHPAYKDAVYTGGWLSGLPNGKGVMEWSDGRKIEGIFKDGLVNGHARHTHPSIGTYDGQWKDGLYHGYGIMRYANGAVYEGEWREGQPDGHGIKKEGHFLSSIASVYVGDWVAGAKHGYGVMDDIVAGEKYLGMWERGEKHGSGLIVSLDGVYHEGSFIRGTITGYGVMVFEEGTHYEGELRGTGIFGGRGKLTLAPGGHSLEGFLSGSWDGASGVKISNGTFCFNRAPTSPEEQLVETSLQHTPSSFGKLCVLPHQKWRSLFHLCREELGLKAEEESEITLPGGNASALKGYEKSEKSFVDVQKVWENVAIAITRSQIRLKQKLQQQPYEKNMHRPDESASKSGDDGLVTIPNFGRKVLDKKTYEDIQKYLMKATESKHHPLGRLVASISSAFTATYGGVRVHPLLLPHAVSEFGSLLIRLYAICRLLFPALPSHENEVILFSPKDTDITSLNSMSTEEENFGEGAVEASEEILEEEEEKEEEFVTAAGLLHPILLPRVHSSLFVLYALHYKVEDDAYWLQLRKLNSLDNLSLMAYLEVHRKYWVCASNATESEETENKSPTNSNPPSLPSTPTKLPAKNNHAFLNAVETLQQLKTTFCPLEKLEVIHRTFAKMACTIQKLMGNLNHLGMDDLLPVFLFIVVRAQILQLGSEVHLIEDLMEPQYRNGELGMMFTTLKV</sequence>
<dbReference type="InterPro" id="IPR003409">
    <property type="entry name" value="MORN"/>
</dbReference>
<keyword evidence="8" id="KW-1185">Reference proteome</keyword>
<dbReference type="SUPFAM" id="SSF50985">
    <property type="entry name" value="RCC1/BLIP-II"/>
    <property type="match status" value="1"/>
</dbReference>
<dbReference type="PANTHER" id="PTHR46089">
    <property type="entry name" value="ALSIN HOMOLOG"/>
    <property type="match status" value="1"/>
</dbReference>
<feature type="region of interest" description="Disordered" evidence="4">
    <location>
        <begin position="1197"/>
        <end position="1218"/>
    </location>
</feature>
<dbReference type="InterPro" id="IPR003123">
    <property type="entry name" value="VPS9"/>
</dbReference>
<keyword evidence="2" id="KW-0677">Repeat</keyword>
<organism evidence="7 8">
    <name type="scientific">Ladona fulva</name>
    <name type="common">Scarce chaser dragonfly</name>
    <name type="synonym">Libellula fulva</name>
    <dbReference type="NCBI Taxonomy" id="123851"/>
    <lineage>
        <taxon>Eukaryota</taxon>
        <taxon>Metazoa</taxon>
        <taxon>Ecdysozoa</taxon>
        <taxon>Arthropoda</taxon>
        <taxon>Hexapoda</taxon>
        <taxon>Insecta</taxon>
        <taxon>Pterygota</taxon>
        <taxon>Palaeoptera</taxon>
        <taxon>Odonata</taxon>
        <taxon>Epiprocta</taxon>
        <taxon>Anisoptera</taxon>
        <taxon>Libelluloidea</taxon>
        <taxon>Libellulidae</taxon>
        <taxon>Ladona</taxon>
    </lineage>
</organism>
<evidence type="ECO:0000259" key="5">
    <source>
        <dbReference type="PROSITE" id="PS50003"/>
    </source>
</evidence>
<dbReference type="GO" id="GO:0005085">
    <property type="term" value="F:guanyl-nucleotide exchange factor activity"/>
    <property type="evidence" value="ECO:0007669"/>
    <property type="project" value="UniProtKB-KW"/>
</dbReference>
<feature type="compositionally biased region" description="Polar residues" evidence="4">
    <location>
        <begin position="160"/>
        <end position="176"/>
    </location>
</feature>
<protein>
    <recommendedName>
        <fullName evidence="9">VPS9 domain-containing protein</fullName>
    </recommendedName>
</protein>
<evidence type="ECO:0000313" key="7">
    <source>
        <dbReference type="EMBL" id="KAG8235107.1"/>
    </source>
</evidence>
<feature type="compositionally biased region" description="Low complexity" evidence="4">
    <location>
        <begin position="1431"/>
        <end position="1448"/>
    </location>
</feature>
<dbReference type="Gene3D" id="1.20.1050.80">
    <property type="entry name" value="VPS9 domain"/>
    <property type="match status" value="1"/>
</dbReference>
<dbReference type="SMART" id="SM00698">
    <property type="entry name" value="MORN"/>
    <property type="match status" value="7"/>
</dbReference>
<evidence type="ECO:0000256" key="3">
    <source>
        <dbReference type="PROSITE-ProRule" id="PRU00235"/>
    </source>
</evidence>
<dbReference type="Pfam" id="PF02493">
    <property type="entry name" value="MORN"/>
    <property type="match status" value="6"/>
</dbReference>
<dbReference type="InterPro" id="IPR009091">
    <property type="entry name" value="RCC1/BLIP-II"/>
</dbReference>
<feature type="region of interest" description="Disordered" evidence="4">
    <location>
        <begin position="157"/>
        <end position="192"/>
    </location>
</feature>
<dbReference type="Pfam" id="PF25383">
    <property type="entry name" value="PH_alsin"/>
    <property type="match status" value="1"/>
</dbReference>
<dbReference type="PROSITE" id="PS50012">
    <property type="entry name" value="RCC1_3"/>
    <property type="match status" value="2"/>
</dbReference>
<comment type="caution">
    <text evidence="7">The sequence shown here is derived from an EMBL/GenBank/DDBJ whole genome shotgun (WGS) entry which is preliminary data.</text>
</comment>
<dbReference type="InterPro" id="IPR051984">
    <property type="entry name" value="Alsin"/>
</dbReference>
<dbReference type="Proteomes" id="UP000792457">
    <property type="component" value="Unassembled WGS sequence"/>
</dbReference>
<evidence type="ECO:0000256" key="2">
    <source>
        <dbReference type="ARBA" id="ARBA00022737"/>
    </source>
</evidence>
<reference evidence="7" key="2">
    <citation type="submission" date="2017-10" db="EMBL/GenBank/DDBJ databases">
        <title>Ladona fulva Genome sequencing and assembly.</title>
        <authorList>
            <person name="Murali S."/>
            <person name="Richards S."/>
            <person name="Bandaranaike D."/>
            <person name="Bellair M."/>
            <person name="Blankenburg K."/>
            <person name="Chao H."/>
            <person name="Dinh H."/>
            <person name="Doddapaneni H."/>
            <person name="Dugan-Rocha S."/>
            <person name="Elkadiri S."/>
            <person name="Gnanaolivu R."/>
            <person name="Hernandez B."/>
            <person name="Skinner E."/>
            <person name="Javaid M."/>
            <person name="Lee S."/>
            <person name="Li M."/>
            <person name="Ming W."/>
            <person name="Munidasa M."/>
            <person name="Muniz J."/>
            <person name="Nguyen L."/>
            <person name="Hughes D."/>
            <person name="Osuji N."/>
            <person name="Pu L.-L."/>
            <person name="Puazo M."/>
            <person name="Qu C."/>
            <person name="Quiroz J."/>
            <person name="Raj R."/>
            <person name="Weissenberger G."/>
            <person name="Xin Y."/>
            <person name="Zou X."/>
            <person name="Han Y."/>
            <person name="Worley K."/>
            <person name="Muzny D."/>
            <person name="Gibbs R."/>
        </authorList>
    </citation>
    <scope>NUCLEOTIDE SEQUENCE</scope>
    <source>
        <strain evidence="7">Sampled in the wild</strain>
    </source>
</reference>
<dbReference type="InterPro" id="IPR037191">
    <property type="entry name" value="VPS9_dom_sf"/>
</dbReference>
<feature type="repeat" description="RCC1" evidence="3">
    <location>
        <begin position="230"/>
        <end position="282"/>
    </location>
</feature>
<proteinExistence type="predicted"/>
<dbReference type="InterPro" id="IPR057248">
    <property type="entry name" value="Alsin-like_PH"/>
</dbReference>
<evidence type="ECO:0008006" key="9">
    <source>
        <dbReference type="Google" id="ProtNLM"/>
    </source>
</evidence>
<dbReference type="Gene3D" id="2.20.110.10">
    <property type="entry name" value="Histone H3 K4-specific methyltransferase SET7/9 N-terminal domain"/>
    <property type="match status" value="2"/>
</dbReference>
<name>A0A8K0KID1_LADFU</name>
<evidence type="ECO:0000256" key="1">
    <source>
        <dbReference type="ARBA" id="ARBA00022658"/>
    </source>
</evidence>
<evidence type="ECO:0000259" key="6">
    <source>
        <dbReference type="PROSITE" id="PS51205"/>
    </source>
</evidence>
<dbReference type="InterPro" id="IPR011993">
    <property type="entry name" value="PH-like_dom_sf"/>
</dbReference>
<dbReference type="Gene3D" id="2.130.10.30">
    <property type="entry name" value="Regulator of chromosome condensation 1/beta-lactamase-inhibitor protein II"/>
    <property type="match status" value="1"/>
</dbReference>
<evidence type="ECO:0000256" key="4">
    <source>
        <dbReference type="SAM" id="MobiDB-lite"/>
    </source>
</evidence>
<keyword evidence="1" id="KW-0344">Guanine-nucleotide releasing factor</keyword>
<evidence type="ECO:0000313" key="8">
    <source>
        <dbReference type="Proteomes" id="UP000792457"/>
    </source>
</evidence>
<dbReference type="Pfam" id="PF26202">
    <property type="entry name" value="HA_Alsin"/>
    <property type="match status" value="1"/>
</dbReference>
<dbReference type="InterPro" id="IPR001849">
    <property type="entry name" value="PH_domain"/>
</dbReference>
<dbReference type="InterPro" id="IPR000408">
    <property type="entry name" value="Reg_chr_condens"/>
</dbReference>
<feature type="region of interest" description="Disordered" evidence="4">
    <location>
        <begin position="1424"/>
        <end position="1448"/>
    </location>
</feature>
<dbReference type="Pfam" id="PF02204">
    <property type="entry name" value="VPS9"/>
    <property type="match status" value="1"/>
</dbReference>
<dbReference type="EMBL" id="KZ308879">
    <property type="protein sequence ID" value="KAG8235107.1"/>
    <property type="molecule type" value="Genomic_DNA"/>
</dbReference>
<accession>A0A8K0KID1</accession>
<dbReference type="GO" id="GO:0005737">
    <property type="term" value="C:cytoplasm"/>
    <property type="evidence" value="ECO:0007669"/>
    <property type="project" value="TreeGrafter"/>
</dbReference>
<feature type="repeat" description="RCC1" evidence="3">
    <location>
        <begin position="283"/>
        <end position="341"/>
    </location>
</feature>
<reference evidence="7" key="1">
    <citation type="submission" date="2013-04" db="EMBL/GenBank/DDBJ databases">
        <authorList>
            <person name="Qu J."/>
            <person name="Murali S.C."/>
            <person name="Bandaranaike D."/>
            <person name="Bellair M."/>
            <person name="Blankenburg K."/>
            <person name="Chao H."/>
            <person name="Dinh H."/>
            <person name="Doddapaneni H."/>
            <person name="Downs B."/>
            <person name="Dugan-Rocha S."/>
            <person name="Elkadiri S."/>
            <person name="Gnanaolivu R.D."/>
            <person name="Hernandez B."/>
            <person name="Javaid M."/>
            <person name="Jayaseelan J.C."/>
            <person name="Lee S."/>
            <person name="Li M."/>
            <person name="Ming W."/>
            <person name="Munidasa M."/>
            <person name="Muniz J."/>
            <person name="Nguyen L."/>
            <person name="Ongeri F."/>
            <person name="Osuji N."/>
            <person name="Pu L.-L."/>
            <person name="Puazo M."/>
            <person name="Qu C."/>
            <person name="Quiroz J."/>
            <person name="Raj R."/>
            <person name="Weissenberger G."/>
            <person name="Xin Y."/>
            <person name="Zou X."/>
            <person name="Han Y."/>
            <person name="Richards S."/>
            <person name="Worley K."/>
            <person name="Muzny D."/>
            <person name="Gibbs R."/>
        </authorList>
    </citation>
    <scope>NUCLEOTIDE SEQUENCE</scope>
    <source>
        <strain evidence="7">Sampled in the wild</strain>
    </source>
</reference>
<dbReference type="Pfam" id="PF25384">
    <property type="entry name" value="Alsin_RLD"/>
    <property type="match status" value="1"/>
</dbReference>
<dbReference type="OrthoDB" id="48314at2759"/>
<dbReference type="PROSITE" id="PS51205">
    <property type="entry name" value="VPS9"/>
    <property type="match status" value="1"/>
</dbReference>
<feature type="compositionally biased region" description="Basic and acidic residues" evidence="4">
    <location>
        <begin position="1203"/>
        <end position="1217"/>
    </location>
</feature>
<dbReference type="PANTHER" id="PTHR46089:SF2">
    <property type="entry name" value="ALSIN HOMOLOG"/>
    <property type="match status" value="1"/>
</dbReference>